<keyword evidence="6" id="KW-0539">Nucleus</keyword>
<evidence type="ECO:0000256" key="3">
    <source>
        <dbReference type="ARBA" id="ARBA00023015"/>
    </source>
</evidence>
<keyword evidence="5" id="KW-0804">Transcription</keyword>
<dbReference type="PANTHER" id="PTHR46910">
    <property type="entry name" value="TRANSCRIPTION FACTOR PDR1"/>
    <property type="match status" value="1"/>
</dbReference>
<comment type="subcellular location">
    <subcellularLocation>
        <location evidence="1">Nucleus</location>
    </subcellularLocation>
</comment>
<organism evidence="9 10">
    <name type="scientific">Aspergillus granulosus</name>
    <dbReference type="NCBI Taxonomy" id="176169"/>
    <lineage>
        <taxon>Eukaryota</taxon>
        <taxon>Fungi</taxon>
        <taxon>Dikarya</taxon>
        <taxon>Ascomycota</taxon>
        <taxon>Pezizomycotina</taxon>
        <taxon>Eurotiomycetes</taxon>
        <taxon>Eurotiomycetidae</taxon>
        <taxon>Eurotiales</taxon>
        <taxon>Aspergillaceae</taxon>
        <taxon>Aspergillus</taxon>
        <taxon>Aspergillus subgen. Nidulantes</taxon>
    </lineage>
</organism>
<dbReference type="CDD" id="cd00067">
    <property type="entry name" value="GAL4"/>
    <property type="match status" value="1"/>
</dbReference>
<evidence type="ECO:0000256" key="2">
    <source>
        <dbReference type="ARBA" id="ARBA00022723"/>
    </source>
</evidence>
<keyword evidence="2" id="KW-0479">Metal-binding</keyword>
<keyword evidence="3" id="KW-0805">Transcription regulation</keyword>
<dbReference type="InterPro" id="IPR007219">
    <property type="entry name" value="XnlR_reg_dom"/>
</dbReference>
<comment type="caution">
    <text evidence="9">The sequence shown here is derived from an EMBL/GenBank/DDBJ whole genome shotgun (WGS) entry which is preliminary data.</text>
</comment>
<proteinExistence type="predicted"/>
<evidence type="ECO:0000313" key="9">
    <source>
        <dbReference type="EMBL" id="KAL2809124.1"/>
    </source>
</evidence>
<protein>
    <recommendedName>
        <fullName evidence="8">Zn(2)-C6 fungal-type domain-containing protein</fullName>
    </recommendedName>
</protein>
<dbReference type="Gene3D" id="4.10.240.10">
    <property type="entry name" value="Zn(2)-C6 fungal-type DNA-binding domain"/>
    <property type="match status" value="1"/>
</dbReference>
<gene>
    <name evidence="9" type="ORF">BJX63DRAFT_406661</name>
</gene>
<evidence type="ECO:0000256" key="1">
    <source>
        <dbReference type="ARBA" id="ARBA00004123"/>
    </source>
</evidence>
<accession>A0ABR4H0Z4</accession>
<evidence type="ECO:0000256" key="7">
    <source>
        <dbReference type="SAM" id="MobiDB-lite"/>
    </source>
</evidence>
<dbReference type="PANTHER" id="PTHR46910:SF37">
    <property type="entry name" value="ZN(II)2CYS6 TRANSCRIPTION FACTOR (EUROFUNG)"/>
    <property type="match status" value="1"/>
</dbReference>
<dbReference type="SUPFAM" id="SSF57701">
    <property type="entry name" value="Zn2/Cys6 DNA-binding domain"/>
    <property type="match status" value="1"/>
</dbReference>
<evidence type="ECO:0000256" key="5">
    <source>
        <dbReference type="ARBA" id="ARBA00023163"/>
    </source>
</evidence>
<evidence type="ECO:0000259" key="8">
    <source>
        <dbReference type="PROSITE" id="PS50048"/>
    </source>
</evidence>
<dbReference type="CDD" id="cd12148">
    <property type="entry name" value="fungal_TF_MHR"/>
    <property type="match status" value="1"/>
</dbReference>
<dbReference type="SMART" id="SM00906">
    <property type="entry name" value="Fungal_trans"/>
    <property type="match status" value="1"/>
</dbReference>
<feature type="domain" description="Zn(2)-C6 fungal-type" evidence="8">
    <location>
        <begin position="6"/>
        <end position="38"/>
    </location>
</feature>
<sequence>MPPRRACDVCYKRKIQCSVKTRGDPCDWCSSQDLACTFDRVIQKDPNKRTTSDVVQELSHRVEELEQALRSAQSTNNTPAGGPPSPWPERPFLEPSSHIPPYFAACSPTAPPTGQQRTEKSPIIHVDSTLTTTETSRSERTYKLSRCQLGSNWYFKGVGLFSSRGRQWISEGTGESTFLENFDIFGNPVGRRQWRCLAPTVLLERARSLPPMPTCKYLFGVFLRSKISLLFPILDRSLFEETIARAYDVDASGLGHQASAEACLWAMLALVARVQEVKQFDSMPGADACVQEARRLLIIVDGAVNVDTLQATLLLWAYQKMKGKCRDASVMFTSACRMVCDLGGHILLSELAILPQHIPIFNEDVRIHIRGLFWLCYCFDKDASIRTGCPPLLTSAHCDLSGPDEYSNGNTACYNQSRNTDLAKIKENASRLLCSPRAFKYTEGELLAHVRQLDDELEEWRLSIEPCFRPRLSIPSDYSLSSALPPSMSPEDRTRHINLQLDYLFTMINIHTLVRKCGDLTRNLPDDLHSVVHSSADLSIEASRSIFRFLETVVDFWKQDSVWVVAHYATMAAMPLFLNIIIHPVGNPADSDLQMLASIGDITRKIPTEGLCTEDIEHIQEIGEFIMQLIQLSHSAAWKAKKGERVRDLDIIHK</sequence>
<reference evidence="9 10" key="1">
    <citation type="submission" date="2024-07" db="EMBL/GenBank/DDBJ databases">
        <title>Section-level genome sequencing and comparative genomics of Aspergillus sections Usti and Cavernicolus.</title>
        <authorList>
            <consortium name="Lawrence Berkeley National Laboratory"/>
            <person name="Nybo J.L."/>
            <person name="Vesth T.C."/>
            <person name="Theobald S."/>
            <person name="Frisvad J.C."/>
            <person name="Larsen T.O."/>
            <person name="Kjaerboelling I."/>
            <person name="Rothschild-Mancinelli K."/>
            <person name="Lyhne E.K."/>
            <person name="Kogle M.E."/>
            <person name="Barry K."/>
            <person name="Clum A."/>
            <person name="Na H."/>
            <person name="Ledsgaard L."/>
            <person name="Lin J."/>
            <person name="Lipzen A."/>
            <person name="Kuo A."/>
            <person name="Riley R."/>
            <person name="Mondo S."/>
            <person name="Labutti K."/>
            <person name="Haridas S."/>
            <person name="Pangalinan J."/>
            <person name="Salamov A.A."/>
            <person name="Simmons B.A."/>
            <person name="Magnuson J.K."/>
            <person name="Chen J."/>
            <person name="Drula E."/>
            <person name="Henrissat B."/>
            <person name="Wiebenga A."/>
            <person name="Lubbers R.J."/>
            <person name="Gomes A.C."/>
            <person name="Makela M.R."/>
            <person name="Stajich J."/>
            <person name="Grigoriev I.V."/>
            <person name="Mortensen U.H."/>
            <person name="De Vries R.P."/>
            <person name="Baker S.E."/>
            <person name="Andersen M.R."/>
        </authorList>
    </citation>
    <scope>NUCLEOTIDE SEQUENCE [LARGE SCALE GENOMIC DNA]</scope>
    <source>
        <strain evidence="9 10">CBS 588.65</strain>
    </source>
</reference>
<evidence type="ECO:0000313" key="10">
    <source>
        <dbReference type="Proteomes" id="UP001610334"/>
    </source>
</evidence>
<dbReference type="InterPro" id="IPR050987">
    <property type="entry name" value="AtrR-like"/>
</dbReference>
<evidence type="ECO:0000256" key="6">
    <source>
        <dbReference type="ARBA" id="ARBA00023242"/>
    </source>
</evidence>
<dbReference type="EMBL" id="JBFXLT010000095">
    <property type="protein sequence ID" value="KAL2809124.1"/>
    <property type="molecule type" value="Genomic_DNA"/>
</dbReference>
<dbReference type="PROSITE" id="PS50048">
    <property type="entry name" value="ZN2_CY6_FUNGAL_2"/>
    <property type="match status" value="1"/>
</dbReference>
<dbReference type="Pfam" id="PF04082">
    <property type="entry name" value="Fungal_trans"/>
    <property type="match status" value="1"/>
</dbReference>
<keyword evidence="10" id="KW-1185">Reference proteome</keyword>
<dbReference type="InterPro" id="IPR001138">
    <property type="entry name" value="Zn2Cys6_DnaBD"/>
</dbReference>
<feature type="region of interest" description="Disordered" evidence="7">
    <location>
        <begin position="67"/>
        <end position="91"/>
    </location>
</feature>
<name>A0ABR4H0Z4_9EURO</name>
<keyword evidence="4" id="KW-0238">DNA-binding</keyword>
<evidence type="ECO:0000256" key="4">
    <source>
        <dbReference type="ARBA" id="ARBA00023125"/>
    </source>
</evidence>
<feature type="compositionally biased region" description="Polar residues" evidence="7">
    <location>
        <begin position="70"/>
        <end position="79"/>
    </location>
</feature>
<dbReference type="InterPro" id="IPR036864">
    <property type="entry name" value="Zn2-C6_fun-type_DNA-bd_sf"/>
</dbReference>
<dbReference type="Proteomes" id="UP001610334">
    <property type="component" value="Unassembled WGS sequence"/>
</dbReference>